<evidence type="ECO:0000313" key="15">
    <source>
        <dbReference type="Proteomes" id="UP000091929"/>
    </source>
</evidence>
<dbReference type="EMBL" id="LNJC01000033">
    <property type="protein sequence ID" value="KYC49537.1"/>
    <property type="molecule type" value="Genomic_DNA"/>
</dbReference>
<evidence type="ECO:0000313" key="12">
    <source>
        <dbReference type="EMBL" id="KYC49537.1"/>
    </source>
</evidence>
<dbReference type="EMBL" id="LNGE01000077">
    <property type="protein sequence ID" value="KYC44333.1"/>
    <property type="molecule type" value="Genomic_DNA"/>
</dbReference>
<evidence type="ECO:0000256" key="1">
    <source>
        <dbReference type="ARBA" id="ARBA00006194"/>
    </source>
</evidence>
<evidence type="ECO:0000313" key="11">
    <source>
        <dbReference type="EMBL" id="KYC47065.1"/>
    </source>
</evidence>
<organism evidence="10 16">
    <name type="scientific">Candidatus Methanofastidiosum methylothiophilum</name>
    <dbReference type="NCBI Taxonomy" id="1705564"/>
    <lineage>
        <taxon>Archaea</taxon>
        <taxon>Methanobacteriati</taxon>
        <taxon>Methanobacteriota</taxon>
        <taxon>Stenosarchaea group</taxon>
        <taxon>Candidatus Methanofastidiosia</taxon>
        <taxon>Candidatus Methanofastidiosales</taxon>
        <taxon>Candidatus Methanofastidiosaceae</taxon>
        <taxon>Candidatus Methanofastidiosum</taxon>
    </lineage>
</organism>
<keyword evidence="3 7" id="KW-0699">rRNA-binding</keyword>
<keyword evidence="4 7" id="KW-0694">RNA-binding</keyword>
<dbReference type="PANTHER" id="PTHR11759">
    <property type="entry name" value="40S RIBOSOMAL PROTEIN S14/30S RIBOSOMAL PROTEIN S11"/>
    <property type="match status" value="1"/>
</dbReference>
<dbReference type="Proteomes" id="UP000092401">
    <property type="component" value="Unassembled WGS sequence"/>
</dbReference>
<gene>
    <name evidence="7" type="primary">rps11</name>
    <name evidence="13" type="ORF">AN188_01141</name>
    <name evidence="14" type="ORF">APG09_00383</name>
    <name evidence="10" type="ORF">APG10_01806</name>
    <name evidence="11" type="ORF">APG11_01439</name>
    <name evidence="12" type="ORF">APG12_01438</name>
</gene>
<dbReference type="EMBL" id="LNJB01000014">
    <property type="protein sequence ID" value="KYC54393.1"/>
    <property type="molecule type" value="Genomic_DNA"/>
</dbReference>
<dbReference type="GO" id="GO:0006412">
    <property type="term" value="P:translation"/>
    <property type="evidence" value="ECO:0007669"/>
    <property type="project" value="UniProtKB-UniRule"/>
</dbReference>
<feature type="region of interest" description="Disordered" evidence="9">
    <location>
        <begin position="107"/>
        <end position="131"/>
    </location>
</feature>
<evidence type="ECO:0000313" key="10">
    <source>
        <dbReference type="EMBL" id="KYC44333.1"/>
    </source>
</evidence>
<dbReference type="Proteomes" id="UP000092403">
    <property type="component" value="Unassembled WGS sequence"/>
</dbReference>
<dbReference type="Proteomes" id="UP000092420">
    <property type="component" value="Unassembled WGS sequence"/>
</dbReference>
<evidence type="ECO:0000256" key="7">
    <source>
        <dbReference type="HAMAP-Rule" id="MF_01310"/>
    </source>
</evidence>
<dbReference type="InterPro" id="IPR001971">
    <property type="entry name" value="Ribosomal_uS11"/>
</dbReference>
<accession>A0A150IH67</accession>
<sequence length="131" mass="13695">MPKEGGRWGVAHIYASYNNTLIHITDLTGAETISRVSGGMIVKTGKDESSPYAAMKAAAKAAEEAIEKGVVAVHIKVRAPGGNKAKTPGRGAQATIRALTRAGLRIGKIEDATPIPHDGTRAKGGKRGRRV</sequence>
<dbReference type="InterPro" id="IPR018102">
    <property type="entry name" value="Ribosomal_uS11_CS"/>
</dbReference>
<accession>A0A150IQG0</accession>
<evidence type="ECO:0000256" key="4">
    <source>
        <dbReference type="ARBA" id="ARBA00022884"/>
    </source>
</evidence>
<evidence type="ECO:0000256" key="3">
    <source>
        <dbReference type="ARBA" id="ARBA00022730"/>
    </source>
</evidence>
<evidence type="ECO:0000313" key="14">
    <source>
        <dbReference type="EMBL" id="KYC58362.1"/>
    </source>
</evidence>
<dbReference type="EMBL" id="LNJE01000003">
    <property type="protein sequence ID" value="KYC58362.1"/>
    <property type="molecule type" value="Genomic_DNA"/>
</dbReference>
<reference evidence="15 16" key="1">
    <citation type="journal article" date="2016" name="ISME J.">
        <title>Chasing the elusive Euryarchaeota class WSA2: genomes reveal a uniquely fastidious methyl-reducing methanogen.</title>
        <authorList>
            <person name="Nobu M.K."/>
            <person name="Narihiro T."/>
            <person name="Kuroda K."/>
            <person name="Mei R."/>
            <person name="Liu W.T."/>
        </authorList>
    </citation>
    <scope>NUCLEOTIDE SEQUENCE [LARGE SCALE GENOMIC DNA]</scope>
    <source>
        <strain evidence="13">ADurb1013_Bin02101</strain>
        <strain evidence="14">ADurb1213_Bin02801</strain>
        <strain evidence="10">B03fssc0709_Meth_Bin005</strain>
        <strain evidence="11">B15fssc0709_Meth_Bin003</strain>
        <strain evidence="12">BMIXfssc0709_Meth_Bin006</strain>
    </source>
</reference>
<dbReference type="PATRIC" id="fig|1706438.3.peg.1445"/>
<comment type="function">
    <text evidence="7">Located on the platform of the 30S subunit.</text>
</comment>
<evidence type="ECO:0000313" key="13">
    <source>
        <dbReference type="EMBL" id="KYC54393.1"/>
    </source>
</evidence>
<dbReference type="PATRIC" id="fig|1706433.3.peg.1145"/>
<dbReference type="GO" id="GO:1990904">
    <property type="term" value="C:ribonucleoprotein complex"/>
    <property type="evidence" value="ECO:0007669"/>
    <property type="project" value="UniProtKB-KW"/>
</dbReference>
<accession>A0A150IX26</accession>
<dbReference type="Proteomes" id="UP000091929">
    <property type="component" value="Unassembled WGS sequence"/>
</dbReference>
<keyword evidence="5 7" id="KW-0689">Ribosomal protein</keyword>
<dbReference type="PATRIC" id="fig|1706437.3.peg.1446"/>
<dbReference type="PATRIC" id="fig|1706436.3.peg.1827"/>
<evidence type="ECO:0000256" key="2">
    <source>
        <dbReference type="ARBA" id="ARBA00011458"/>
    </source>
</evidence>
<evidence type="ECO:0000256" key="8">
    <source>
        <dbReference type="RuleBase" id="RU003629"/>
    </source>
</evidence>
<dbReference type="Gene3D" id="3.30.420.80">
    <property type="entry name" value="Ribosomal protein S11"/>
    <property type="match status" value="1"/>
</dbReference>
<comment type="caution">
    <text evidence="10">The sequence shown here is derived from an EMBL/GenBank/DDBJ whole genome shotgun (WGS) entry which is preliminary data.</text>
</comment>
<accession>A0A150JHB4</accession>
<keyword evidence="6 7" id="KW-0687">Ribonucleoprotein</keyword>
<evidence type="ECO:0000256" key="6">
    <source>
        <dbReference type="ARBA" id="ARBA00023274"/>
    </source>
</evidence>
<dbReference type="InterPro" id="IPR019961">
    <property type="entry name" value="Ribosomal_uS11_archaeal"/>
</dbReference>
<evidence type="ECO:0000313" key="16">
    <source>
        <dbReference type="Proteomes" id="UP000092401"/>
    </source>
</evidence>
<dbReference type="NCBIfam" id="TIGR03628">
    <property type="entry name" value="arch_S11P"/>
    <property type="match status" value="1"/>
</dbReference>
<dbReference type="FunFam" id="3.30.420.80:FF:000007">
    <property type="entry name" value="30S ribosomal protein S11"/>
    <property type="match status" value="1"/>
</dbReference>
<dbReference type="GO" id="GO:0003735">
    <property type="term" value="F:structural constituent of ribosome"/>
    <property type="evidence" value="ECO:0007669"/>
    <property type="project" value="UniProtKB-UniRule"/>
</dbReference>
<dbReference type="NCBIfam" id="NF007176">
    <property type="entry name" value="PRK09607.1"/>
    <property type="match status" value="1"/>
</dbReference>
<dbReference type="AlphaFoldDB" id="A0A150JHB4"/>
<evidence type="ECO:0000256" key="5">
    <source>
        <dbReference type="ARBA" id="ARBA00022980"/>
    </source>
</evidence>
<accession>A0A150JAX6</accession>
<dbReference type="SUPFAM" id="SSF53137">
    <property type="entry name" value="Translational machinery components"/>
    <property type="match status" value="1"/>
</dbReference>
<comment type="subunit">
    <text evidence="2 7">Part of the 30S ribosomal subunit.</text>
</comment>
<dbReference type="PROSITE" id="PS00054">
    <property type="entry name" value="RIBOSOMAL_S11"/>
    <property type="match status" value="1"/>
</dbReference>
<dbReference type="HAMAP" id="MF_01310">
    <property type="entry name" value="Ribosomal_uS11"/>
    <property type="match status" value="1"/>
</dbReference>
<name>A0A150JHB4_9EURY</name>
<accession>A0A150JMC2</accession>
<dbReference type="PATRIC" id="fig|1706435.3.peg.373"/>
<dbReference type="GO" id="GO:0005840">
    <property type="term" value="C:ribosome"/>
    <property type="evidence" value="ECO:0007669"/>
    <property type="project" value="UniProtKB-KW"/>
</dbReference>
<dbReference type="InterPro" id="IPR036967">
    <property type="entry name" value="Ribosomal_uS11_sf"/>
</dbReference>
<dbReference type="Pfam" id="PF00411">
    <property type="entry name" value="Ribosomal_S11"/>
    <property type="match status" value="1"/>
</dbReference>
<proteinExistence type="inferred from homology"/>
<dbReference type="EMBL" id="LNGF01000034">
    <property type="protein sequence ID" value="KYC47065.1"/>
    <property type="molecule type" value="Genomic_DNA"/>
</dbReference>
<dbReference type="GO" id="GO:0019843">
    <property type="term" value="F:rRNA binding"/>
    <property type="evidence" value="ECO:0007669"/>
    <property type="project" value="UniProtKB-UniRule"/>
</dbReference>
<comment type="similarity">
    <text evidence="1 7 8">Belongs to the universal ribosomal protein uS11 family.</text>
</comment>
<dbReference type="PIRSF" id="PIRSF002131">
    <property type="entry name" value="Ribosomal_S11"/>
    <property type="match status" value="1"/>
</dbReference>
<evidence type="ECO:0000256" key="9">
    <source>
        <dbReference type="SAM" id="MobiDB-lite"/>
    </source>
</evidence>
<protein>
    <recommendedName>
        <fullName evidence="7">Small ribosomal subunit protein uS11</fullName>
    </recommendedName>
</protein>